<proteinExistence type="inferred from homology"/>
<evidence type="ECO:0000256" key="5">
    <source>
        <dbReference type="ARBA" id="ARBA00023163"/>
    </source>
</evidence>
<evidence type="ECO:0000259" key="7">
    <source>
        <dbReference type="Pfam" id="PF01029"/>
    </source>
</evidence>
<evidence type="ECO:0000313" key="9">
    <source>
        <dbReference type="Proteomes" id="UP000295793"/>
    </source>
</evidence>
<dbReference type="GO" id="GO:0006353">
    <property type="term" value="P:DNA-templated transcription termination"/>
    <property type="evidence" value="ECO:0007669"/>
    <property type="project" value="UniProtKB-UniRule"/>
</dbReference>
<dbReference type="PANTHER" id="PTHR11078:SF3">
    <property type="entry name" value="ANTITERMINATION NUSB DOMAIN-CONTAINING PROTEIN"/>
    <property type="match status" value="1"/>
</dbReference>
<dbReference type="PANTHER" id="PTHR11078">
    <property type="entry name" value="N UTILIZATION SUBSTANCE PROTEIN B-RELATED"/>
    <property type="match status" value="1"/>
</dbReference>
<dbReference type="CDD" id="cd00619">
    <property type="entry name" value="Terminator_NusB"/>
    <property type="match status" value="1"/>
</dbReference>
<dbReference type="Pfam" id="PF01029">
    <property type="entry name" value="NusB"/>
    <property type="match status" value="1"/>
</dbReference>
<keyword evidence="5 6" id="KW-0804">Transcription</keyword>
<feature type="domain" description="NusB/RsmB/TIM44" evidence="7">
    <location>
        <begin position="14"/>
        <end position="137"/>
    </location>
</feature>
<dbReference type="GO" id="GO:0005829">
    <property type="term" value="C:cytosol"/>
    <property type="evidence" value="ECO:0007669"/>
    <property type="project" value="TreeGrafter"/>
</dbReference>
<dbReference type="Gene3D" id="1.10.940.10">
    <property type="entry name" value="NusB-like"/>
    <property type="match status" value="1"/>
</dbReference>
<accession>A0A4R3I559</accession>
<keyword evidence="4 6" id="KW-0805">Transcription regulation</keyword>
<keyword evidence="2 6" id="KW-0889">Transcription antitermination</keyword>
<dbReference type="GO" id="GO:0031564">
    <property type="term" value="P:transcription antitermination"/>
    <property type="evidence" value="ECO:0007669"/>
    <property type="project" value="UniProtKB-KW"/>
</dbReference>
<evidence type="ECO:0000256" key="3">
    <source>
        <dbReference type="ARBA" id="ARBA00022884"/>
    </source>
</evidence>
<evidence type="ECO:0000256" key="6">
    <source>
        <dbReference type="HAMAP-Rule" id="MF_00073"/>
    </source>
</evidence>
<organism evidence="8 9">
    <name type="scientific">Reinekea marinisedimentorum</name>
    <dbReference type="NCBI Taxonomy" id="230495"/>
    <lineage>
        <taxon>Bacteria</taxon>
        <taxon>Pseudomonadati</taxon>
        <taxon>Pseudomonadota</taxon>
        <taxon>Gammaproteobacteria</taxon>
        <taxon>Oceanospirillales</taxon>
        <taxon>Saccharospirillaceae</taxon>
        <taxon>Reinekea</taxon>
    </lineage>
</organism>
<gene>
    <name evidence="6" type="primary">nusB</name>
    <name evidence="8" type="ORF">BCF53_109101</name>
</gene>
<comment type="function">
    <text evidence="6">Involved in transcription antitermination. Required for transcription of ribosomal RNA (rRNA) genes. Binds specifically to the boxA antiterminator sequence of the ribosomal RNA (rrn) operons.</text>
</comment>
<evidence type="ECO:0000256" key="2">
    <source>
        <dbReference type="ARBA" id="ARBA00022814"/>
    </source>
</evidence>
<dbReference type="SUPFAM" id="SSF48013">
    <property type="entry name" value="NusB-like"/>
    <property type="match status" value="1"/>
</dbReference>
<dbReference type="InterPro" id="IPR011605">
    <property type="entry name" value="NusB_fam"/>
</dbReference>
<comment type="caution">
    <text evidence="8">The sequence shown here is derived from an EMBL/GenBank/DDBJ whole genome shotgun (WGS) entry which is preliminary data.</text>
</comment>
<evidence type="ECO:0000256" key="4">
    <source>
        <dbReference type="ARBA" id="ARBA00023015"/>
    </source>
</evidence>
<comment type="similarity">
    <text evidence="1 6">Belongs to the NusB family.</text>
</comment>
<sequence>MSSMKKPNPAQRKKARKLALQALYQWHVAEQPVTQIEAEFLADNNMEKVDQEYFSEVLRGVPRSKSELDGYIGKHTDRKVEEMTPIELAILRMGTYEFIHRIDVPYKVIINEGVELSKTFGANEAHRFVNGVLDKLAQELRITEVKS</sequence>
<dbReference type="AlphaFoldDB" id="A0A4R3I559"/>
<protein>
    <recommendedName>
        <fullName evidence="6">Transcription antitermination protein NusB</fullName>
    </recommendedName>
    <alternativeName>
        <fullName evidence="6">Antitermination factor NusB</fullName>
    </alternativeName>
</protein>
<dbReference type="InterPro" id="IPR035926">
    <property type="entry name" value="NusB-like_sf"/>
</dbReference>
<keyword evidence="9" id="KW-1185">Reference proteome</keyword>
<dbReference type="RefSeq" id="WP_132701902.1">
    <property type="nucleotide sequence ID" value="NZ_SLZR01000009.1"/>
</dbReference>
<dbReference type="Proteomes" id="UP000295793">
    <property type="component" value="Unassembled WGS sequence"/>
</dbReference>
<dbReference type="HAMAP" id="MF_00073">
    <property type="entry name" value="NusB"/>
    <property type="match status" value="1"/>
</dbReference>
<name>A0A4R3I559_9GAMM</name>
<dbReference type="InterPro" id="IPR006027">
    <property type="entry name" value="NusB_RsmB_TIM44"/>
</dbReference>
<dbReference type="OrthoDB" id="9789556at2"/>
<evidence type="ECO:0000256" key="1">
    <source>
        <dbReference type="ARBA" id="ARBA00005952"/>
    </source>
</evidence>
<dbReference type="EMBL" id="SLZR01000009">
    <property type="protein sequence ID" value="TCS40392.1"/>
    <property type="molecule type" value="Genomic_DNA"/>
</dbReference>
<evidence type="ECO:0000313" key="8">
    <source>
        <dbReference type="EMBL" id="TCS40392.1"/>
    </source>
</evidence>
<reference evidence="8 9" key="1">
    <citation type="submission" date="2019-03" db="EMBL/GenBank/DDBJ databases">
        <title>Genomic Encyclopedia of Archaeal and Bacterial Type Strains, Phase II (KMG-II): from individual species to whole genera.</title>
        <authorList>
            <person name="Goeker M."/>
        </authorList>
    </citation>
    <scope>NUCLEOTIDE SEQUENCE [LARGE SCALE GENOMIC DNA]</scope>
    <source>
        <strain evidence="8 9">DSM 15388</strain>
    </source>
</reference>
<keyword evidence="3 6" id="KW-0694">RNA-binding</keyword>
<dbReference type="GO" id="GO:0003723">
    <property type="term" value="F:RNA binding"/>
    <property type="evidence" value="ECO:0007669"/>
    <property type="project" value="UniProtKB-UniRule"/>
</dbReference>
<dbReference type="NCBIfam" id="TIGR01951">
    <property type="entry name" value="nusB"/>
    <property type="match status" value="1"/>
</dbReference>